<gene>
    <name evidence="1" type="ORF">DAI18_06800</name>
</gene>
<reference evidence="1 2" key="1">
    <citation type="submission" date="2018-04" db="EMBL/GenBank/DDBJ databases">
        <title>Denitrifier Microvirgula.</title>
        <authorList>
            <person name="Anderson E."/>
            <person name="Jang J."/>
            <person name="Ishii S."/>
        </authorList>
    </citation>
    <scope>NUCLEOTIDE SEQUENCE [LARGE SCALE GENOMIC DNA]</scope>
    <source>
        <strain evidence="1 2">BE2.4</strain>
    </source>
</reference>
<dbReference type="Proteomes" id="UP000244173">
    <property type="component" value="Chromosome"/>
</dbReference>
<sequence length="76" mass="8710">MRLSEIKSKLISILTKEISLGPGFLIQQDLELLILHVEQDKLTKIDGENIATHVLANYLHENTEEIEELIDWVTRG</sequence>
<organism evidence="1 2">
    <name type="scientific">Microvirgula aerodenitrificans</name>
    <dbReference type="NCBI Taxonomy" id="57480"/>
    <lineage>
        <taxon>Bacteria</taxon>
        <taxon>Pseudomonadati</taxon>
        <taxon>Pseudomonadota</taxon>
        <taxon>Betaproteobacteria</taxon>
        <taxon>Neisseriales</taxon>
        <taxon>Aquaspirillaceae</taxon>
        <taxon>Microvirgula</taxon>
    </lineage>
</organism>
<protein>
    <submittedName>
        <fullName evidence="1">Uncharacterized protein</fullName>
    </submittedName>
</protein>
<dbReference type="RefSeq" id="WP_028500245.1">
    <property type="nucleotide sequence ID" value="NZ_CP028519.1"/>
</dbReference>
<dbReference type="KEGG" id="maer:DAI18_06800"/>
<dbReference type="EMBL" id="CP028519">
    <property type="protein sequence ID" value="AVY93784.1"/>
    <property type="molecule type" value="Genomic_DNA"/>
</dbReference>
<evidence type="ECO:0000313" key="1">
    <source>
        <dbReference type="EMBL" id="AVY93784.1"/>
    </source>
</evidence>
<name>A0A2S0P8P7_9NEIS</name>
<dbReference type="AlphaFoldDB" id="A0A2S0P8P7"/>
<proteinExistence type="predicted"/>
<keyword evidence="2" id="KW-1185">Reference proteome</keyword>
<evidence type="ECO:0000313" key="2">
    <source>
        <dbReference type="Proteomes" id="UP000244173"/>
    </source>
</evidence>
<accession>A0A2S0P8P7</accession>